<protein>
    <recommendedName>
        <fullName evidence="3">DUF4235 domain-containing protein</fullName>
    </recommendedName>
</protein>
<name>A0ABT4S9A4_9ACTN</name>
<evidence type="ECO:0008006" key="3">
    <source>
        <dbReference type="Google" id="ProtNLM"/>
    </source>
</evidence>
<organism evidence="1 2">
    <name type="scientific">Nonomuraea corallina</name>
    <dbReference type="NCBI Taxonomy" id="2989783"/>
    <lineage>
        <taxon>Bacteria</taxon>
        <taxon>Bacillati</taxon>
        <taxon>Actinomycetota</taxon>
        <taxon>Actinomycetes</taxon>
        <taxon>Streptosporangiales</taxon>
        <taxon>Streptosporangiaceae</taxon>
        <taxon>Nonomuraea</taxon>
    </lineage>
</organism>
<proteinExistence type="predicted"/>
<reference evidence="1" key="1">
    <citation type="submission" date="2022-11" db="EMBL/GenBank/DDBJ databases">
        <title>Nonomuraea corallina sp. nov., a new species of the genus Nonomuraea isolated from sea side sediment in Thai sea.</title>
        <authorList>
            <person name="Ngamcharungchit C."/>
            <person name="Matsumoto A."/>
            <person name="Suriyachadkun C."/>
            <person name="Panbangred W."/>
            <person name="Inahashi Y."/>
            <person name="Intra B."/>
        </authorList>
    </citation>
    <scope>NUCLEOTIDE SEQUENCE</scope>
    <source>
        <strain evidence="1">MCN248</strain>
    </source>
</reference>
<dbReference type="RefSeq" id="WP_270154371.1">
    <property type="nucleotide sequence ID" value="NZ_JAPNNL010000024.1"/>
</dbReference>
<evidence type="ECO:0000313" key="1">
    <source>
        <dbReference type="EMBL" id="MDA0633560.1"/>
    </source>
</evidence>
<comment type="caution">
    <text evidence="1">The sequence shown here is derived from an EMBL/GenBank/DDBJ whole genome shotgun (WGS) entry which is preliminary data.</text>
</comment>
<dbReference type="Proteomes" id="UP001144036">
    <property type="component" value="Unassembled WGS sequence"/>
</dbReference>
<evidence type="ECO:0000313" key="2">
    <source>
        <dbReference type="Proteomes" id="UP001144036"/>
    </source>
</evidence>
<accession>A0ABT4S9A4</accession>
<gene>
    <name evidence="1" type="ORF">OUY22_09030</name>
</gene>
<keyword evidence="2" id="KW-1185">Reference proteome</keyword>
<sequence length="181" mass="19016">MADSSSRRDAAARLARAQGVFTVATGLWPSVSMSSYEKVYGTKTDRFLVRAIGSLLVGFGLNQLRAAAHPEGVPYAKRIGTSVALTQLRLDVVNVLAGRVPATCLIDAAAQAGWLYAWRRVSEPSATTVAGVKFAKGTGVALAGTALGACAALAGEAMARRIRNARTEAREERAQAPFQPV</sequence>
<dbReference type="EMBL" id="JAPNNL010000024">
    <property type="protein sequence ID" value="MDA0633560.1"/>
    <property type="molecule type" value="Genomic_DNA"/>
</dbReference>